<dbReference type="EMBL" id="AFCS01001050">
    <property type="protein sequence ID" value="EHC74623.1"/>
    <property type="molecule type" value="Genomic_DNA"/>
</dbReference>
<dbReference type="SUPFAM" id="SSF82693">
    <property type="entry name" value="Multidrug efflux transporter AcrB pore domain, PN1, PN2, PC1 and PC2 subdomains"/>
    <property type="match status" value="4"/>
</dbReference>
<dbReference type="AlphaFoldDB" id="G5Q8H8"/>
<dbReference type="SUPFAM" id="SSF82714">
    <property type="entry name" value="Multidrug efflux transporter AcrB TolC docking domain, DN and DC subdomains"/>
    <property type="match status" value="2"/>
</dbReference>
<evidence type="ECO:0000256" key="7">
    <source>
        <dbReference type="ARBA" id="ARBA00022989"/>
    </source>
</evidence>
<keyword evidence="8 9" id="KW-0472">Membrane</keyword>
<comment type="caution">
    <text evidence="9">Lacks conserved residue(s) required for the propagation of feature annotation.</text>
</comment>
<feature type="transmembrane region" description="Helical" evidence="9">
    <location>
        <begin position="541"/>
        <end position="558"/>
    </location>
</feature>
<dbReference type="InterPro" id="IPR027463">
    <property type="entry name" value="AcrB_DN_DC_subdom"/>
</dbReference>
<protein>
    <recommendedName>
        <fullName evidence="9">Efflux pump membrane transporter</fullName>
    </recommendedName>
</protein>
<proteinExistence type="inferred from homology"/>
<dbReference type="PRINTS" id="PR00702">
    <property type="entry name" value="ACRIFLAVINRP"/>
</dbReference>
<dbReference type="GO" id="GO:0005886">
    <property type="term" value="C:plasma membrane"/>
    <property type="evidence" value="ECO:0007669"/>
    <property type="project" value="UniProtKB-SubCell"/>
</dbReference>
<comment type="similarity">
    <text evidence="2 9">Belongs to the resistance-nodulation-cell division (RND) (TC 2.A.6) family.</text>
</comment>
<feature type="transmembrane region" description="Helical" evidence="9">
    <location>
        <begin position="470"/>
        <end position="497"/>
    </location>
</feature>
<feature type="transmembrane region" description="Helical" evidence="9">
    <location>
        <begin position="396"/>
        <end position="416"/>
    </location>
</feature>
<dbReference type="Proteomes" id="UP000003221">
    <property type="component" value="Unassembled WGS sequence"/>
</dbReference>
<keyword evidence="3 9" id="KW-0813">Transport</keyword>
<accession>G5Q8H8</accession>
<gene>
    <name evidence="10" type="ORF">LTSEMON_4681</name>
</gene>
<evidence type="ECO:0000256" key="1">
    <source>
        <dbReference type="ARBA" id="ARBA00004429"/>
    </source>
</evidence>
<dbReference type="GO" id="GO:0015562">
    <property type="term" value="F:efflux transmembrane transporter activity"/>
    <property type="evidence" value="ECO:0007669"/>
    <property type="project" value="InterPro"/>
</dbReference>
<dbReference type="PANTHER" id="PTHR32063:SF72">
    <property type="entry name" value="MULTIDRUG EXPORT PROTEIN ACRF"/>
    <property type="match status" value="1"/>
</dbReference>
<evidence type="ECO:0000256" key="2">
    <source>
        <dbReference type="ARBA" id="ARBA00010942"/>
    </source>
</evidence>
<evidence type="ECO:0000256" key="4">
    <source>
        <dbReference type="ARBA" id="ARBA00022475"/>
    </source>
</evidence>
<feature type="transmembrane region" description="Helical" evidence="9">
    <location>
        <begin position="340"/>
        <end position="359"/>
    </location>
</feature>
<dbReference type="Gene3D" id="1.20.1640.10">
    <property type="entry name" value="Multidrug efflux transporter AcrB transmembrane domain"/>
    <property type="match status" value="2"/>
</dbReference>
<dbReference type="FunFam" id="3.30.2090.10:FF:000001">
    <property type="entry name" value="Efflux pump membrane transporter"/>
    <property type="match status" value="1"/>
</dbReference>
<dbReference type="GO" id="GO:0009636">
    <property type="term" value="P:response to toxic substance"/>
    <property type="evidence" value="ECO:0007669"/>
    <property type="project" value="UniProtKB-ARBA"/>
</dbReference>
<evidence type="ECO:0000256" key="8">
    <source>
        <dbReference type="ARBA" id="ARBA00023136"/>
    </source>
</evidence>
<feature type="transmembrane region" description="Helical" evidence="9">
    <location>
        <begin position="437"/>
        <end position="458"/>
    </location>
</feature>
<keyword evidence="4" id="KW-1003">Cell membrane</keyword>
<comment type="subcellular location">
    <subcellularLocation>
        <location evidence="1 9">Cell inner membrane</location>
        <topology evidence="1 9">Multi-pass membrane protein</topology>
    </subcellularLocation>
</comment>
<comment type="caution">
    <text evidence="10">The sequence shown here is derived from an EMBL/GenBank/DDBJ whole genome shotgun (WGS) entry which is preliminary data.</text>
</comment>
<dbReference type="NCBIfam" id="TIGR00915">
    <property type="entry name" value="2A0602"/>
    <property type="match status" value="1"/>
</dbReference>
<evidence type="ECO:0000313" key="11">
    <source>
        <dbReference type="Proteomes" id="UP000003221"/>
    </source>
</evidence>
<dbReference type="InterPro" id="IPR004764">
    <property type="entry name" value="MdtF-like"/>
</dbReference>
<dbReference type="Pfam" id="PF00873">
    <property type="entry name" value="ACR_tran"/>
    <property type="match status" value="1"/>
</dbReference>
<dbReference type="FunFam" id="1.20.1640.10:FF:000001">
    <property type="entry name" value="Efflux pump membrane transporter"/>
    <property type="match status" value="1"/>
</dbReference>
<dbReference type="FunFam" id="3.30.70.1430:FF:000001">
    <property type="entry name" value="Efflux pump membrane transporter"/>
    <property type="match status" value="1"/>
</dbReference>
<feature type="transmembrane region" description="Helical" evidence="9">
    <location>
        <begin position="366"/>
        <end position="390"/>
    </location>
</feature>
<dbReference type="PANTHER" id="PTHR32063">
    <property type="match status" value="1"/>
</dbReference>
<dbReference type="Gene3D" id="3.30.70.1430">
    <property type="entry name" value="Multidrug efflux transporter AcrB pore domain"/>
    <property type="match status" value="2"/>
</dbReference>
<evidence type="ECO:0000313" key="10">
    <source>
        <dbReference type="EMBL" id="EHC74623.1"/>
    </source>
</evidence>
<dbReference type="InterPro" id="IPR001036">
    <property type="entry name" value="Acrflvin-R"/>
</dbReference>
<keyword evidence="6 9" id="KW-0812">Transmembrane</keyword>
<dbReference type="NCBIfam" id="NF000282">
    <property type="entry name" value="RND_permease_1"/>
    <property type="match status" value="1"/>
</dbReference>
<evidence type="ECO:0000256" key="5">
    <source>
        <dbReference type="ARBA" id="ARBA00022519"/>
    </source>
</evidence>
<keyword evidence="5 9" id="KW-0997">Cell inner membrane</keyword>
<evidence type="ECO:0000256" key="3">
    <source>
        <dbReference type="ARBA" id="ARBA00022448"/>
    </source>
</evidence>
<evidence type="ECO:0000256" key="9">
    <source>
        <dbReference type="RuleBase" id="RU364070"/>
    </source>
</evidence>
<name>G5Q8H8_SALMO</name>
<dbReference type="GO" id="GO:0042910">
    <property type="term" value="F:xenobiotic transmembrane transporter activity"/>
    <property type="evidence" value="ECO:0007669"/>
    <property type="project" value="TreeGrafter"/>
</dbReference>
<organism evidence="10 11">
    <name type="scientific">Salmonella enterica subsp. enterica serovar Montevideo str. S5-403</name>
    <dbReference type="NCBI Taxonomy" id="913242"/>
    <lineage>
        <taxon>Bacteria</taxon>
        <taxon>Pseudomonadati</taxon>
        <taxon>Pseudomonadota</taxon>
        <taxon>Gammaproteobacteria</taxon>
        <taxon>Enterobacterales</taxon>
        <taxon>Enterobacteriaceae</taxon>
        <taxon>Salmonella</taxon>
    </lineage>
</organism>
<dbReference type="PATRIC" id="fig|913242.3.peg.4047"/>
<reference evidence="10 11" key="1">
    <citation type="journal article" date="2011" name="BMC Genomics">
        <title>Genome sequencing reveals diversification of virulence factor content and possible host adaptation in distinct subpopulations of Salmonella enterica.</title>
        <authorList>
            <person name="den Bakker H.C."/>
            <person name="Moreno Switt A.I."/>
            <person name="Govoni G."/>
            <person name="Cummings C.A."/>
            <person name="Ranieri M.L."/>
            <person name="Degoricija L."/>
            <person name="Hoelzer K."/>
            <person name="Rodriguez-Rivera L.D."/>
            <person name="Brown S."/>
            <person name="Bolchacova E."/>
            <person name="Furtado M.R."/>
            <person name="Wiedmann M."/>
        </authorList>
    </citation>
    <scope>NUCLEOTIDE SEQUENCE [LARGE SCALE GENOMIC DNA]</scope>
    <source>
        <strain evidence="10 11">S5-403</strain>
    </source>
</reference>
<sequence>MANFFIRRPIFAWVLAIILMMAGALAIMQLPVAQYPTIAPPAVSISATYPGADAQTVQDTVTQVIEQNMNGIDNLMYMSSTSDSAGSVTITLTFQSGTDPDIAQVQVQNKLQLATPLLPQEVQQQGISVEKSSSSFLMVAGFVSDNPNTTQDDISDYVASNIKDSISRLNGVGDVQLFGAQYAMRIWLDANLLNKYQLTPVDVINQLKVQNDQIAAGQLGGTPALPGQQLNASIIAQTRLKDPQEFGKVTLRVNTDGSVVHLKDVARIELGGENYNVVARINGKPASGLGIKLATGANALDTATAIKAKLAELQPFFPQGMKVVYPYDTTPFVKISIHEVVKTLFEAIILVFLVMYLFLQNIRATLIPTIAVPVVLLGTFAVLAAFGYSINTLTMFGMVLAIGLLVDDAIVVVENVERVMMEDNLSPREATEKSMSQIQGALVGIAMVLSAVFIPMAFFGGSTGAIYRQFSITIVSAMALSVLVALILTPALCATLLKPVSAEHHEKKSGFFGWFNTRFDHSVNHYTNSVSGIVRNTGRYLIIYLLIVVGMAVLFLRLPTSFLPEEDQGVFLTMIQLPSGATQERTQKVLDQVTHYYLNNEKANVESVFTVNGFSFSGQGQNSGMAFVSLKPWEERNGEENSVEAVIARATRAFSQIRDGLVFPFNMPAIVELGTATGFDFELIDQGGLGHDALTKARNQLLGMVAKHPDLLVRVRPNGLEDTPQFKLDVDQEKAQALGVSLSDINETISAALGGYYVNDFIDRGRVKKVYVQADAQFRMLPGDINNLYVRSANGEMVPFSTFSSARWIYGSPRLERYNGMPSMELLGEAAPGRSTGEAMSLMENLASQLPNGIGYDWTGMSYQERLSGNQAPAHGCQVTRRRRAGAVRNLTHCRFPLPCRSV</sequence>
<dbReference type="FunFam" id="3.30.70.1430:FF:000002">
    <property type="entry name" value="Efflux pump membrane transporter"/>
    <property type="match status" value="1"/>
</dbReference>
<dbReference type="Gene3D" id="3.30.2090.10">
    <property type="entry name" value="Multidrug efflux transporter AcrB TolC docking domain, DN and DC subdomains"/>
    <property type="match status" value="2"/>
</dbReference>
<dbReference type="FunFam" id="3.30.2090.10:FF:000002">
    <property type="entry name" value="Efflux pump membrane transporter"/>
    <property type="match status" value="1"/>
</dbReference>
<evidence type="ECO:0000256" key="6">
    <source>
        <dbReference type="ARBA" id="ARBA00022692"/>
    </source>
</evidence>
<dbReference type="SUPFAM" id="SSF82866">
    <property type="entry name" value="Multidrug efflux transporter AcrB transmembrane domain"/>
    <property type="match status" value="1"/>
</dbReference>
<dbReference type="Gene3D" id="3.30.70.1320">
    <property type="entry name" value="Multidrug efflux transporter AcrB pore domain like"/>
    <property type="match status" value="1"/>
</dbReference>
<keyword evidence="7 9" id="KW-1133">Transmembrane helix</keyword>
<dbReference type="Gene3D" id="3.30.70.1440">
    <property type="entry name" value="Multidrug efflux transporter AcrB pore domain"/>
    <property type="match status" value="1"/>
</dbReference>